<dbReference type="EC" id="3.2.1.4" evidence="3"/>
<dbReference type="OrthoDB" id="9803461at2"/>
<comment type="catalytic activity">
    <reaction evidence="1">
        <text>Endohydrolysis of (1-&gt;4)-beta-D-glucosidic linkages in cellulose, lichenin and cereal beta-D-glucans.</text>
        <dbReference type="EC" id="3.2.1.4"/>
    </reaction>
</comment>
<keyword evidence="5" id="KW-0136">Cellulose degradation</keyword>
<dbReference type="GO" id="GO:0030245">
    <property type="term" value="P:cellulose catabolic process"/>
    <property type="evidence" value="ECO:0007669"/>
    <property type="project" value="UniProtKB-KW"/>
</dbReference>
<dbReference type="InterPro" id="IPR008928">
    <property type="entry name" value="6-hairpin_glycosidase_sf"/>
</dbReference>
<dbReference type="Pfam" id="PF01270">
    <property type="entry name" value="Glyco_hydro_8"/>
    <property type="match status" value="1"/>
</dbReference>
<dbReference type="InterPro" id="IPR012341">
    <property type="entry name" value="6hp_glycosidase-like_sf"/>
</dbReference>
<keyword evidence="9" id="KW-1185">Reference proteome</keyword>
<dbReference type="Proteomes" id="UP000272117">
    <property type="component" value="Unassembled WGS sequence"/>
</dbReference>
<name>A0A3M9MAA0_9BACT</name>
<accession>A0A3M9MAA0</accession>
<evidence type="ECO:0000256" key="3">
    <source>
        <dbReference type="ARBA" id="ARBA00012601"/>
    </source>
</evidence>
<protein>
    <recommendedName>
        <fullName evidence="3">cellulase</fullName>
        <ecNumber evidence="3">3.2.1.4</ecNumber>
    </recommendedName>
</protein>
<gene>
    <name evidence="8" type="ORF">EFB08_20440</name>
</gene>
<evidence type="ECO:0000256" key="6">
    <source>
        <dbReference type="ARBA" id="ARBA00023295"/>
    </source>
</evidence>
<evidence type="ECO:0000256" key="2">
    <source>
        <dbReference type="ARBA" id="ARBA00009209"/>
    </source>
</evidence>
<keyword evidence="6" id="KW-0326">Glycosidase</keyword>
<evidence type="ECO:0000313" key="9">
    <source>
        <dbReference type="Proteomes" id="UP000272117"/>
    </source>
</evidence>
<evidence type="ECO:0000256" key="7">
    <source>
        <dbReference type="ARBA" id="ARBA00023326"/>
    </source>
</evidence>
<dbReference type="EMBL" id="RJJD01000021">
    <property type="protein sequence ID" value="RNI22474.1"/>
    <property type="molecule type" value="Genomic_DNA"/>
</dbReference>
<comment type="similarity">
    <text evidence="2">Belongs to the glycosyl hydrolase 8 (cellulase D) family.</text>
</comment>
<dbReference type="GO" id="GO:0008810">
    <property type="term" value="F:cellulase activity"/>
    <property type="evidence" value="ECO:0007669"/>
    <property type="project" value="UniProtKB-EC"/>
</dbReference>
<keyword evidence="4 8" id="KW-0378">Hydrolase</keyword>
<reference evidence="8 9" key="1">
    <citation type="submission" date="2018-11" db="EMBL/GenBank/DDBJ databases">
        <title>Rufibacter latericius sp. nov., isolated from water in Baiyang Lake.</title>
        <authorList>
            <person name="Yang Y."/>
        </authorList>
    </citation>
    <scope>NUCLEOTIDE SEQUENCE [LARGE SCALE GENOMIC DNA]</scope>
    <source>
        <strain evidence="8 9">R-22-1c-1</strain>
    </source>
</reference>
<sequence>MKTKRTFLSKLAIKRVFKWKAVAVICCVCLCSCFPQGSTSSEGVQKTESGPEKGAFTTKKYRNLFKENGHSAEAIKEKINLAYEQLFRGDSATQAIYFQAGTNDHGPMAYIYDVYNKDVRSEGMSYGMMIAVQMNQKAEFDALWNYALTHMYLDEPGHPSEGYFAWSVKPDGTKNSEGPAPDGEEYFAMALYFASGRWGNGEGFYNYKSWADKILFAIRHNPERTGTTQFGTQTSGSMVNEEMKMILFVPTNQGRKFTDPSYHLPAFYDLWALWGPEPDREFWKDAAQVSRDFFQKTTHPVTGLAPDYAHFDGSPVTTPFNPNSHRFAYDSWRTAMNWSVDWAWWQKDPREVQLSNKIQAFFASQGLSSYGSIYSLDGQKVSPGPPAGLVATNAVASLAASHPLAKDFTEALWNLPVPHTVGDRYYGGLLYLMSFLHCSGQFKIYYPR</sequence>
<evidence type="ECO:0000256" key="5">
    <source>
        <dbReference type="ARBA" id="ARBA00023001"/>
    </source>
</evidence>
<keyword evidence="7" id="KW-0119">Carbohydrate metabolism</keyword>
<evidence type="ECO:0000256" key="4">
    <source>
        <dbReference type="ARBA" id="ARBA00022801"/>
    </source>
</evidence>
<keyword evidence="7" id="KW-0624">Polysaccharide degradation</keyword>
<organism evidence="8 9">
    <name type="scientific">Rufibacter latericius</name>
    <dbReference type="NCBI Taxonomy" id="2487040"/>
    <lineage>
        <taxon>Bacteria</taxon>
        <taxon>Pseudomonadati</taxon>
        <taxon>Bacteroidota</taxon>
        <taxon>Cytophagia</taxon>
        <taxon>Cytophagales</taxon>
        <taxon>Hymenobacteraceae</taxon>
        <taxon>Rufibacter</taxon>
    </lineage>
</organism>
<evidence type="ECO:0000313" key="8">
    <source>
        <dbReference type="EMBL" id="RNI22474.1"/>
    </source>
</evidence>
<dbReference type="Gene3D" id="1.50.10.10">
    <property type="match status" value="1"/>
</dbReference>
<comment type="caution">
    <text evidence="8">The sequence shown here is derived from an EMBL/GenBank/DDBJ whole genome shotgun (WGS) entry which is preliminary data.</text>
</comment>
<evidence type="ECO:0000256" key="1">
    <source>
        <dbReference type="ARBA" id="ARBA00000966"/>
    </source>
</evidence>
<proteinExistence type="inferred from homology"/>
<dbReference type="AlphaFoldDB" id="A0A3M9MAA0"/>
<dbReference type="PRINTS" id="PR00735">
    <property type="entry name" value="GLHYDRLASE8"/>
</dbReference>
<dbReference type="SUPFAM" id="SSF48208">
    <property type="entry name" value="Six-hairpin glycosidases"/>
    <property type="match status" value="1"/>
</dbReference>
<dbReference type="InterPro" id="IPR002037">
    <property type="entry name" value="Glyco_hydro_8"/>
</dbReference>